<evidence type="ECO:0000313" key="2">
    <source>
        <dbReference type="EMBL" id="KAB0347868.1"/>
    </source>
</evidence>
<sequence length="119" mass="13722">MFLEPLNLPNKGVIYLVINNSNHTAGRNHRSLLVYLEDKKWLFHYDSYGSSNSSHAKQVAEKLEAFLGRKGNKLAIMICNTEALCQNFSRPQPESLWQLLTPTHQKEERRMEGSRCQTC</sequence>
<dbReference type="PANTHER" id="PTHR46468:SF1">
    <property type="entry name" value="SENTRIN-SPECIFIC PROTEASE 8"/>
    <property type="match status" value="1"/>
</dbReference>
<organism evidence="2 3">
    <name type="scientific">Muntiacus muntjak</name>
    <name type="common">Barking deer</name>
    <name type="synonym">Indian muntjac</name>
    <dbReference type="NCBI Taxonomy" id="9888"/>
    <lineage>
        <taxon>Eukaryota</taxon>
        <taxon>Metazoa</taxon>
        <taxon>Chordata</taxon>
        <taxon>Craniata</taxon>
        <taxon>Vertebrata</taxon>
        <taxon>Euteleostomi</taxon>
        <taxon>Mammalia</taxon>
        <taxon>Eutheria</taxon>
        <taxon>Laurasiatheria</taxon>
        <taxon>Artiodactyla</taxon>
        <taxon>Ruminantia</taxon>
        <taxon>Pecora</taxon>
        <taxon>Cervidae</taxon>
        <taxon>Muntiacinae</taxon>
        <taxon>Muntiacus</taxon>
    </lineage>
</organism>
<proteinExistence type="predicted"/>
<reference evidence="2 3" key="1">
    <citation type="submission" date="2019-06" db="EMBL/GenBank/DDBJ databases">
        <title>Discovery of a novel chromosome fission-fusion reversal in muntjac.</title>
        <authorList>
            <person name="Mudd A.B."/>
            <person name="Bredeson J.V."/>
            <person name="Baum R."/>
            <person name="Hockemeyer D."/>
            <person name="Rokhsar D.S."/>
        </authorList>
    </citation>
    <scope>NUCLEOTIDE SEQUENCE [LARGE SCALE GENOMIC DNA]</scope>
    <source>
        <strain evidence="2">UTSW_UCB_Mm</strain>
        <tissue evidence="2">Fibroblast cell line</tissue>
    </source>
</reference>
<dbReference type="SUPFAM" id="SSF54001">
    <property type="entry name" value="Cysteine proteinases"/>
    <property type="match status" value="1"/>
</dbReference>
<dbReference type="PANTHER" id="PTHR46468">
    <property type="entry name" value="SENTRIN-SPECIFIC PROTEASE 8"/>
    <property type="match status" value="1"/>
</dbReference>
<gene>
    <name evidence="2" type="ORF">FD754_012725</name>
</gene>
<protein>
    <submittedName>
        <fullName evidence="2">Uncharacterized protein</fullName>
    </submittedName>
</protein>
<evidence type="ECO:0000256" key="1">
    <source>
        <dbReference type="ARBA" id="ARBA00022807"/>
    </source>
</evidence>
<dbReference type="Gene3D" id="3.40.395.10">
    <property type="entry name" value="Adenoviral Proteinase, Chain A"/>
    <property type="match status" value="1"/>
</dbReference>
<keyword evidence="1" id="KW-0788">Thiol protease</keyword>
<dbReference type="GO" id="GO:0000338">
    <property type="term" value="P:protein deneddylation"/>
    <property type="evidence" value="ECO:0007669"/>
    <property type="project" value="TreeGrafter"/>
</dbReference>
<accession>A0A5N3VFH7</accession>
<dbReference type="InterPro" id="IPR044613">
    <property type="entry name" value="Nep1/2-like"/>
</dbReference>
<dbReference type="GO" id="GO:0008234">
    <property type="term" value="F:cysteine-type peptidase activity"/>
    <property type="evidence" value="ECO:0007669"/>
    <property type="project" value="UniProtKB-KW"/>
</dbReference>
<dbReference type="InterPro" id="IPR038765">
    <property type="entry name" value="Papain-like_cys_pep_sf"/>
</dbReference>
<dbReference type="GO" id="GO:0019784">
    <property type="term" value="F:deNEDDylase activity"/>
    <property type="evidence" value="ECO:0007669"/>
    <property type="project" value="InterPro"/>
</dbReference>
<name>A0A5N3VFH7_MUNMU</name>
<keyword evidence="3" id="KW-1185">Reference proteome</keyword>
<keyword evidence="1" id="KW-0645">Protease</keyword>
<dbReference type="AlphaFoldDB" id="A0A5N3VFH7"/>
<evidence type="ECO:0000313" key="3">
    <source>
        <dbReference type="Proteomes" id="UP000326458"/>
    </source>
</evidence>
<dbReference type="EMBL" id="VCEA01000002">
    <property type="protein sequence ID" value="KAB0347868.1"/>
    <property type="molecule type" value="Genomic_DNA"/>
</dbReference>
<comment type="caution">
    <text evidence="2">The sequence shown here is derived from an EMBL/GenBank/DDBJ whole genome shotgun (WGS) entry which is preliminary data.</text>
</comment>
<keyword evidence="1" id="KW-0378">Hydrolase</keyword>
<dbReference type="Proteomes" id="UP000326458">
    <property type="component" value="Unassembled WGS sequence"/>
</dbReference>